<feature type="binding site" evidence="7">
    <location>
        <begin position="367"/>
        <end position="368"/>
    </location>
    <ligand>
        <name>substrate</name>
    </ligand>
</feature>
<evidence type="ECO:0000313" key="10">
    <source>
        <dbReference type="EMBL" id="TDP89004.1"/>
    </source>
</evidence>
<dbReference type="FunFam" id="3.20.20.70:FF:000118">
    <property type="entry name" value="Alpha-galactosidase"/>
    <property type="match status" value="1"/>
</dbReference>
<evidence type="ECO:0000256" key="7">
    <source>
        <dbReference type="PIRSR" id="PIRSR005536-2"/>
    </source>
</evidence>
<evidence type="ECO:0000259" key="9">
    <source>
        <dbReference type="Pfam" id="PF16875"/>
    </source>
</evidence>
<dbReference type="EC" id="3.2.1.22" evidence="2 5"/>
<gene>
    <name evidence="10" type="ORF">C7957_1272</name>
</gene>
<dbReference type="Pfam" id="PF16874">
    <property type="entry name" value="Glyco_hydro_36C"/>
    <property type="match status" value="1"/>
</dbReference>
<dbReference type="InterPro" id="IPR002252">
    <property type="entry name" value="Glyco_hydro_36"/>
</dbReference>
<evidence type="ECO:0000256" key="6">
    <source>
        <dbReference type="PIRSR" id="PIRSR005536-1"/>
    </source>
</evidence>
<dbReference type="Proteomes" id="UP000295176">
    <property type="component" value="Unassembled WGS sequence"/>
</dbReference>
<dbReference type="InterPro" id="IPR013785">
    <property type="entry name" value="Aldolase_TIM"/>
</dbReference>
<keyword evidence="3 5" id="KW-0378">Hydrolase</keyword>
<reference evidence="10 11" key="1">
    <citation type="submission" date="2019-03" db="EMBL/GenBank/DDBJ databases">
        <title>Subsurface microbial communities from deep shales in Ohio and West Virginia, USA.</title>
        <authorList>
            <person name="Wrighton K."/>
        </authorList>
    </citation>
    <scope>NUCLEOTIDE SEQUENCE [LARGE SCALE GENOMIC DNA]</scope>
    <source>
        <strain evidence="10 11">MSL 7</strain>
    </source>
</reference>
<keyword evidence="4 5" id="KW-0326">Glycosidase</keyword>
<comment type="caution">
    <text evidence="10">The sequence shown here is derived from an EMBL/GenBank/DDBJ whole genome shotgun (WGS) entry which is preliminary data.</text>
</comment>
<evidence type="ECO:0000256" key="5">
    <source>
        <dbReference type="PIRNR" id="PIRNR005536"/>
    </source>
</evidence>
<evidence type="ECO:0000256" key="4">
    <source>
        <dbReference type="ARBA" id="ARBA00023295"/>
    </source>
</evidence>
<evidence type="ECO:0000256" key="1">
    <source>
        <dbReference type="ARBA" id="ARBA00001255"/>
    </source>
</evidence>
<comment type="catalytic activity">
    <reaction evidence="1 5">
        <text>Hydrolysis of terminal, non-reducing alpha-D-galactose residues in alpha-D-galactosides, including galactose oligosaccharides, galactomannans and galactolipids.</text>
        <dbReference type="EC" id="3.2.1.22"/>
    </reaction>
</comment>
<dbReference type="InterPro" id="IPR031704">
    <property type="entry name" value="Glyco_hydro_36_N"/>
</dbReference>
<dbReference type="PRINTS" id="PR00743">
    <property type="entry name" value="GLHYDRLASE36"/>
</dbReference>
<dbReference type="PANTHER" id="PTHR43053:SF3">
    <property type="entry name" value="ALPHA-GALACTOSIDASE C-RELATED"/>
    <property type="match status" value="1"/>
</dbReference>
<dbReference type="Gene3D" id="2.70.98.60">
    <property type="entry name" value="alpha-galactosidase from lactobacil brevis"/>
    <property type="match status" value="1"/>
</dbReference>
<dbReference type="Pfam" id="PF02065">
    <property type="entry name" value="Melibiase"/>
    <property type="match status" value="1"/>
</dbReference>
<dbReference type="PIRSF" id="PIRSF005536">
    <property type="entry name" value="Agal"/>
    <property type="match status" value="1"/>
</dbReference>
<feature type="binding site" evidence="7">
    <location>
        <position position="549"/>
    </location>
    <ligand>
        <name>substrate</name>
    </ligand>
</feature>
<comment type="similarity">
    <text evidence="5">Belongs to the glycosyl hydrolase.</text>
</comment>
<dbReference type="InterPro" id="IPR050985">
    <property type="entry name" value="Alpha-glycosidase_related"/>
</dbReference>
<proteinExistence type="inferred from homology"/>
<dbReference type="RefSeq" id="WP_133531009.1">
    <property type="nucleotide sequence ID" value="NZ_SNXX01000027.1"/>
</dbReference>
<dbReference type="InterPro" id="IPR017853">
    <property type="entry name" value="GH"/>
</dbReference>
<feature type="binding site" evidence="7">
    <location>
        <position position="200"/>
    </location>
    <ligand>
        <name>substrate</name>
    </ligand>
</feature>
<accession>A0A4R6RQS1</accession>
<dbReference type="InterPro" id="IPR031705">
    <property type="entry name" value="Glyco_hydro_36_C"/>
</dbReference>
<evidence type="ECO:0000256" key="3">
    <source>
        <dbReference type="ARBA" id="ARBA00022801"/>
    </source>
</evidence>
<feature type="active site" description="Nucleophile" evidence="6">
    <location>
        <position position="479"/>
    </location>
</feature>
<dbReference type="Gene3D" id="2.60.40.1180">
    <property type="entry name" value="Golgi alpha-mannosidase II"/>
    <property type="match status" value="1"/>
</dbReference>
<dbReference type="GO" id="GO:0004557">
    <property type="term" value="F:alpha-galactosidase activity"/>
    <property type="evidence" value="ECO:0007669"/>
    <property type="project" value="UniProtKB-UniRule"/>
</dbReference>
<feature type="binding site" evidence="7">
    <location>
        <position position="527"/>
    </location>
    <ligand>
        <name>substrate</name>
    </ligand>
</feature>
<feature type="active site" description="Proton donor" evidence="6">
    <location>
        <position position="549"/>
    </location>
</feature>
<dbReference type="Pfam" id="PF16875">
    <property type="entry name" value="Glyco_hydro_36N"/>
    <property type="match status" value="1"/>
</dbReference>
<dbReference type="EMBL" id="SNXX01000027">
    <property type="protein sequence ID" value="TDP89004.1"/>
    <property type="molecule type" value="Genomic_DNA"/>
</dbReference>
<organism evidence="10 11">
    <name type="scientific">Halanaerobium saccharolyticum</name>
    <dbReference type="NCBI Taxonomy" id="43595"/>
    <lineage>
        <taxon>Bacteria</taxon>
        <taxon>Bacillati</taxon>
        <taxon>Bacillota</taxon>
        <taxon>Clostridia</taxon>
        <taxon>Halanaerobiales</taxon>
        <taxon>Halanaerobiaceae</taxon>
        <taxon>Halanaerobium</taxon>
    </lineage>
</organism>
<dbReference type="AlphaFoldDB" id="A0A4R6RQS1"/>
<dbReference type="PANTHER" id="PTHR43053">
    <property type="entry name" value="GLYCOSIDASE FAMILY 31"/>
    <property type="match status" value="1"/>
</dbReference>
<name>A0A4R6RQS1_9FIRM</name>
<evidence type="ECO:0000313" key="11">
    <source>
        <dbReference type="Proteomes" id="UP000295176"/>
    </source>
</evidence>
<evidence type="ECO:0000256" key="2">
    <source>
        <dbReference type="ARBA" id="ARBA00012755"/>
    </source>
</evidence>
<feature type="domain" description="Glycosyl hydrolase family 36 N-terminal" evidence="9">
    <location>
        <begin position="29"/>
        <end position="286"/>
    </location>
</feature>
<feature type="binding site" evidence="7">
    <location>
        <begin position="477"/>
        <end position="481"/>
    </location>
    <ligand>
        <name>substrate</name>
    </ligand>
</feature>
<feature type="binding site" evidence="7">
    <location>
        <position position="444"/>
    </location>
    <ligand>
        <name>substrate</name>
    </ligand>
</feature>
<dbReference type="SUPFAM" id="SSF51445">
    <property type="entry name" value="(Trans)glycosidases"/>
    <property type="match status" value="1"/>
</dbReference>
<dbReference type="InterPro" id="IPR013780">
    <property type="entry name" value="Glyco_hydro_b"/>
</dbReference>
<dbReference type="Gene3D" id="3.20.20.70">
    <property type="entry name" value="Aldolase class I"/>
    <property type="match status" value="1"/>
</dbReference>
<sequence>MSIKFDLKKKIFHLKNEEISYVIKVLKNGQLGHLYWGKKIEKAERLDRYDISQHRPYEAYALKDDTGFILENIAREYPSFGQSDFREPAYQTEAENGSIISDLKYQDHQIYSGKKELAGLPSTYVEKESEAETLEISLYDEVTDLEVVLSYTIFKDYPIITRSANFKNQGQQKLNLNRALSMSVDFENKDFELLQLSGAWGRERDIIRRPLEQGITKIDSKRGGSSHQQNPFVALVEPETDEYRGEAYGFSLVYSANFIAQAERNHYGKTRLTMGINPFTFNWLLESGESFQTPEVVMNYSDRGLNKMSQNFHQLYRSRLVRGKHRDKQRPVLINNWEGTYFDFDTDKILEMAAAAAEVDLELFVLDDGWFGKRNDDTSSLGDWYVNEEKLPGGLEYLAQEINKLGMDFGLWFEPEMISPDSDLYREHPEWAIQVPERKSSESRQQLILDLSRSDVQDYIIERVSAILEKADISYVKWDMNRPMTEYGSLKLEAEHQSELNHRYILGLYRVLDEITSSFPEVLFESCAGGGGRFDPGMLYYMPQTWTSDDTDAVERLKIQYGTSMVYPASSMGAHVSAVPNHQVERSTSLKMRYDVASFGNLGYELDITELNEKEMEAVKKQVNNYKEIRELVQFGDFYRLRSPFAGNFTAWSYLSQDKEEVLAGFYQVLATPNPKEETLKLKGLDPDRDYEELNSGKIYGGDELMNYGIKVPYLKEDFSSRIWRFRQI</sequence>
<dbReference type="InterPro" id="IPR038417">
    <property type="entry name" value="Alpga-gal_N_sf"/>
</dbReference>
<protein>
    <recommendedName>
        <fullName evidence="2 5">Alpha-galactosidase</fullName>
        <ecNumber evidence="2 5">3.2.1.22</ecNumber>
    </recommendedName>
</protein>
<feature type="domain" description="Glycosyl hydrolase family 36 C-terminal" evidence="8">
    <location>
        <begin position="650"/>
        <end position="726"/>
    </location>
</feature>
<dbReference type="GO" id="GO:0016052">
    <property type="term" value="P:carbohydrate catabolic process"/>
    <property type="evidence" value="ECO:0007669"/>
    <property type="project" value="InterPro"/>
</dbReference>
<dbReference type="CDD" id="cd14791">
    <property type="entry name" value="GH36"/>
    <property type="match status" value="1"/>
</dbReference>
<evidence type="ECO:0000259" key="8">
    <source>
        <dbReference type="Pfam" id="PF16874"/>
    </source>
</evidence>